<keyword evidence="11" id="KW-1133">Transmembrane helix</keyword>
<keyword evidence="3" id="KW-0378">Hydrolase</keyword>
<evidence type="ECO:0000313" key="13">
    <source>
        <dbReference type="EMBL" id="GAA0551361.1"/>
    </source>
</evidence>
<comment type="caution">
    <text evidence="14">The sequence shown here is derived from an EMBL/GenBank/DDBJ whole genome shotgun (WGS) entry which is preliminary data.</text>
</comment>
<dbReference type="Gene3D" id="3.40.710.10">
    <property type="entry name" value="DD-peptidase/beta-lactamase superfamily"/>
    <property type="match status" value="1"/>
</dbReference>
<evidence type="ECO:0000313" key="15">
    <source>
        <dbReference type="Proteomes" id="UP000549343"/>
    </source>
</evidence>
<dbReference type="EMBL" id="BAAAHD010000010">
    <property type="protein sequence ID" value="GAA0551361.1"/>
    <property type="molecule type" value="Genomic_DNA"/>
</dbReference>
<name>A0A7W7III2_9ACTN</name>
<evidence type="ECO:0000256" key="11">
    <source>
        <dbReference type="SAM" id="Phobius"/>
    </source>
</evidence>
<feature type="domain" description="Peptidase S11 D-alanyl-D-alanine carboxypeptidase A N-terminal" evidence="12">
    <location>
        <begin position="232"/>
        <end position="433"/>
    </location>
</feature>
<feature type="binding site" evidence="8">
    <location>
        <position position="404"/>
    </location>
    <ligand>
        <name>substrate</name>
    </ligand>
</feature>
<evidence type="ECO:0000256" key="7">
    <source>
        <dbReference type="PIRSR" id="PIRSR618044-1"/>
    </source>
</evidence>
<keyword evidence="5" id="KW-0573">Peptidoglycan synthesis</keyword>
<organism evidence="14 15">
    <name type="scientific">Actinomadura livida</name>
    <dbReference type="NCBI Taxonomy" id="79909"/>
    <lineage>
        <taxon>Bacteria</taxon>
        <taxon>Bacillati</taxon>
        <taxon>Actinomycetota</taxon>
        <taxon>Actinomycetes</taxon>
        <taxon>Streptosporangiales</taxon>
        <taxon>Thermomonosporaceae</taxon>
        <taxon>Actinomadura</taxon>
    </lineage>
</organism>
<keyword evidence="11" id="KW-0812">Transmembrane</keyword>
<dbReference type="AlphaFoldDB" id="A0A7W7III2"/>
<dbReference type="RefSeq" id="WP_229808218.1">
    <property type="nucleotide sequence ID" value="NZ_BAAAHD010000010.1"/>
</dbReference>
<dbReference type="GO" id="GO:0009002">
    <property type="term" value="F:serine-type D-Ala-D-Ala carboxypeptidase activity"/>
    <property type="evidence" value="ECO:0007669"/>
    <property type="project" value="InterPro"/>
</dbReference>
<accession>A0A7W7III2</accession>
<feature type="region of interest" description="Disordered" evidence="10">
    <location>
        <begin position="1"/>
        <end position="153"/>
    </location>
</feature>
<evidence type="ECO:0000256" key="4">
    <source>
        <dbReference type="ARBA" id="ARBA00022960"/>
    </source>
</evidence>
<dbReference type="PANTHER" id="PTHR21581">
    <property type="entry name" value="D-ALANYL-D-ALANINE CARBOXYPEPTIDASE"/>
    <property type="match status" value="1"/>
</dbReference>
<evidence type="ECO:0000256" key="3">
    <source>
        <dbReference type="ARBA" id="ARBA00022801"/>
    </source>
</evidence>
<evidence type="ECO:0000256" key="9">
    <source>
        <dbReference type="RuleBase" id="RU004016"/>
    </source>
</evidence>
<dbReference type="InterPro" id="IPR018044">
    <property type="entry name" value="Peptidase_S11"/>
</dbReference>
<feature type="compositionally biased region" description="Basic and acidic residues" evidence="10">
    <location>
        <begin position="31"/>
        <end position="49"/>
    </location>
</feature>
<dbReference type="GO" id="GO:0008360">
    <property type="term" value="P:regulation of cell shape"/>
    <property type="evidence" value="ECO:0007669"/>
    <property type="project" value="UniProtKB-KW"/>
</dbReference>
<evidence type="ECO:0000256" key="1">
    <source>
        <dbReference type="ARBA" id="ARBA00007164"/>
    </source>
</evidence>
<keyword evidence="14" id="KW-0645">Protease</keyword>
<dbReference type="Pfam" id="PF00768">
    <property type="entry name" value="Peptidase_S11"/>
    <property type="match status" value="1"/>
</dbReference>
<feature type="transmembrane region" description="Helical" evidence="11">
    <location>
        <begin position="160"/>
        <end position="180"/>
    </location>
</feature>
<evidence type="ECO:0000256" key="10">
    <source>
        <dbReference type="SAM" id="MobiDB-lite"/>
    </source>
</evidence>
<dbReference type="SUPFAM" id="SSF56601">
    <property type="entry name" value="beta-lactamase/transpeptidase-like"/>
    <property type="match status" value="1"/>
</dbReference>
<feature type="active site" evidence="7">
    <location>
        <position position="303"/>
    </location>
</feature>
<reference evidence="13" key="1">
    <citation type="journal article" date="2014" name="Int. J. Syst. Evol. Microbiol.">
        <title>Complete genome of a new Firmicutes species belonging to the dominant human colonic microbiota ('Ruminococcus bicirculans') reveals two chromosomes and a selective capacity to utilize plant glucans.</title>
        <authorList>
            <consortium name="NISC Comparative Sequencing Program"/>
            <person name="Wegmann U."/>
            <person name="Louis P."/>
            <person name="Goesmann A."/>
            <person name="Henrissat B."/>
            <person name="Duncan S.H."/>
            <person name="Flint H.J."/>
        </authorList>
    </citation>
    <scope>NUCLEOTIDE SEQUENCE</scope>
    <source>
        <strain evidence="13">JCM 10667</strain>
    </source>
</reference>
<dbReference type="Proteomes" id="UP000549343">
    <property type="component" value="Unassembled WGS sequence"/>
</dbReference>
<evidence type="ECO:0000256" key="2">
    <source>
        <dbReference type="ARBA" id="ARBA00022729"/>
    </source>
</evidence>
<feature type="active site" description="Acyl-ester intermediate" evidence="7">
    <location>
        <position position="236"/>
    </location>
</feature>
<sequence length="550" mass="57096">MDDAKREREPSASGSGDERESARTATTEFRIPAKVDLTRPDIPVRRPAEPEETPPEERAEDEAATEEAPAEPETEPEETKPEEAEAAPQKDPTEPAPPPTGTGPTRIERLPDLTAPQEQPAVRSSGPWTVQWDGTPPAAVAAPEAPAPEEKAEGEGGRTWLVVLAAALVLVAGLVAGQLVRPVPEPTVGLTVDPSVVFEGQAPALPWPSSGQSAVHVEGLGAMGASGGSASTPTASVAKVMTAYVYLRDHPLKPGEPGPVMTVSPQAAAEIPARERRGESILGVTADQRLTQRQALEALMVISANDVAHELARWDAGSSPAFVAKMNETARSLGMTGTRYTDPSGYDSGTVSTAADQVKLLRAAMEIPAFTEIVNKRAYEPGDGGAPRQGGNFLLGQHGVVGGKTGYTDEAGGNFVFAARKEVEGVQTLIVGAVLGQDTASAAGAVDAAQRLVVAAQEALVAKTIAPKGARVARIEDGLGDRTPLRAAAPVTVVGWPGLTVQVGMDGDPPREADAGARVTALTAGAAKVPLELVRTLDEPSVFERLTRLG</sequence>
<dbReference type="InterPro" id="IPR012338">
    <property type="entry name" value="Beta-lactam/transpept-like"/>
</dbReference>
<evidence type="ECO:0000256" key="6">
    <source>
        <dbReference type="ARBA" id="ARBA00023316"/>
    </source>
</evidence>
<keyword evidence="6" id="KW-0961">Cell wall biogenesis/degradation</keyword>
<proteinExistence type="inferred from homology"/>
<comment type="similarity">
    <text evidence="1 9">Belongs to the peptidase S11 family.</text>
</comment>
<dbReference type="PANTHER" id="PTHR21581:SF33">
    <property type="entry name" value="D-ALANYL-D-ALANINE CARBOXYPEPTIDASE DACB"/>
    <property type="match status" value="1"/>
</dbReference>
<dbReference type="GO" id="GO:0071555">
    <property type="term" value="P:cell wall organization"/>
    <property type="evidence" value="ECO:0007669"/>
    <property type="project" value="UniProtKB-KW"/>
</dbReference>
<evidence type="ECO:0000256" key="8">
    <source>
        <dbReference type="PIRSR" id="PIRSR618044-2"/>
    </source>
</evidence>
<dbReference type="InterPro" id="IPR001967">
    <property type="entry name" value="Peptidase_S11_N"/>
</dbReference>
<dbReference type="GO" id="GO:0006508">
    <property type="term" value="P:proteolysis"/>
    <property type="evidence" value="ECO:0007669"/>
    <property type="project" value="InterPro"/>
</dbReference>
<reference evidence="16" key="2">
    <citation type="journal article" date="2019" name="Int. J. Syst. Evol. Microbiol.">
        <title>The Global Catalogue of Microorganisms (GCM) 10K type strain sequencing project: providing services to taxonomists for standard genome sequencing and annotation.</title>
        <authorList>
            <consortium name="The Broad Institute Genomics Platform"/>
            <consortium name="The Broad Institute Genome Sequencing Center for Infectious Disease"/>
            <person name="Wu L."/>
            <person name="Ma J."/>
        </authorList>
    </citation>
    <scope>NUCLEOTIDE SEQUENCE [LARGE SCALE GENOMIC DNA]</scope>
    <source>
        <strain evidence="16">JCM 10667</strain>
    </source>
</reference>
<feature type="compositionally biased region" description="Basic and acidic residues" evidence="10">
    <location>
        <begin position="1"/>
        <end position="22"/>
    </location>
</feature>
<evidence type="ECO:0000256" key="5">
    <source>
        <dbReference type="ARBA" id="ARBA00022984"/>
    </source>
</evidence>
<evidence type="ECO:0000313" key="16">
    <source>
        <dbReference type="Proteomes" id="UP001501427"/>
    </source>
</evidence>
<reference evidence="13" key="4">
    <citation type="submission" date="2023-12" db="EMBL/GenBank/DDBJ databases">
        <authorList>
            <person name="Sun Q."/>
            <person name="Inoue M."/>
        </authorList>
    </citation>
    <scope>NUCLEOTIDE SEQUENCE</scope>
    <source>
        <strain evidence="13">JCM 10667</strain>
    </source>
</reference>
<dbReference type="PRINTS" id="PR00725">
    <property type="entry name" value="DADACBPTASE1"/>
</dbReference>
<reference evidence="14 15" key="3">
    <citation type="submission" date="2020-08" db="EMBL/GenBank/DDBJ databases">
        <title>Sequencing the genomes of 1000 actinobacteria strains.</title>
        <authorList>
            <person name="Klenk H.-P."/>
        </authorList>
    </citation>
    <scope>NUCLEOTIDE SEQUENCE [LARGE SCALE GENOMIC DNA]</scope>
    <source>
        <strain evidence="14 15">DSM 44772</strain>
    </source>
</reference>
<keyword evidence="16" id="KW-1185">Reference proteome</keyword>
<feature type="active site" description="Proton acceptor" evidence="7">
    <location>
        <position position="239"/>
    </location>
</feature>
<dbReference type="EMBL" id="JACHMV010000001">
    <property type="protein sequence ID" value="MBB4777732.1"/>
    <property type="molecule type" value="Genomic_DNA"/>
</dbReference>
<keyword evidence="4" id="KW-0133">Cell shape</keyword>
<keyword evidence="2" id="KW-0732">Signal</keyword>
<evidence type="ECO:0000313" key="14">
    <source>
        <dbReference type="EMBL" id="MBB4777732.1"/>
    </source>
</evidence>
<dbReference type="Proteomes" id="UP001501427">
    <property type="component" value="Unassembled WGS sequence"/>
</dbReference>
<keyword evidence="14" id="KW-0121">Carboxypeptidase</keyword>
<evidence type="ECO:0000259" key="12">
    <source>
        <dbReference type="Pfam" id="PF00768"/>
    </source>
</evidence>
<dbReference type="GO" id="GO:0009252">
    <property type="term" value="P:peptidoglycan biosynthetic process"/>
    <property type="evidence" value="ECO:0007669"/>
    <property type="project" value="UniProtKB-KW"/>
</dbReference>
<feature type="compositionally biased region" description="Acidic residues" evidence="10">
    <location>
        <begin position="50"/>
        <end position="76"/>
    </location>
</feature>
<keyword evidence="11" id="KW-0472">Membrane</keyword>
<protein>
    <submittedName>
        <fullName evidence="14">D-alanyl-D-alanine carboxypeptidase</fullName>
    </submittedName>
</protein>
<gene>
    <name evidence="14" type="ORF">F4557_006150</name>
    <name evidence="13" type="ORF">GCM10009546_11690</name>
</gene>